<evidence type="ECO:0000256" key="1">
    <source>
        <dbReference type="ARBA" id="ARBA00004236"/>
    </source>
</evidence>
<dbReference type="InterPro" id="IPR007892">
    <property type="entry name" value="CHASE4"/>
</dbReference>
<dbReference type="STRING" id="1174501.SAMN05216192_10522"/>
<dbReference type="InterPro" id="IPR001633">
    <property type="entry name" value="EAL_dom"/>
</dbReference>
<dbReference type="Pfam" id="PF05228">
    <property type="entry name" value="CHASE4"/>
    <property type="match status" value="1"/>
</dbReference>
<evidence type="ECO:0000313" key="8">
    <source>
        <dbReference type="EMBL" id="SDI37913.1"/>
    </source>
</evidence>
<dbReference type="RefSeq" id="WP_090713208.1">
    <property type="nucleotide sequence ID" value="NZ_CBCSKY010000002.1"/>
</dbReference>
<dbReference type="Pfam" id="PF00990">
    <property type="entry name" value="GGDEF"/>
    <property type="match status" value="1"/>
</dbReference>
<comment type="subcellular location">
    <subcellularLocation>
        <location evidence="1">Cell membrane</location>
    </subcellularLocation>
</comment>
<dbReference type="InterPro" id="IPR052155">
    <property type="entry name" value="Biofilm_reg_signaling"/>
</dbReference>
<evidence type="ECO:0000259" key="5">
    <source>
        <dbReference type="PROSITE" id="PS50883"/>
    </source>
</evidence>
<dbReference type="Gene3D" id="6.10.340.10">
    <property type="match status" value="1"/>
</dbReference>
<gene>
    <name evidence="8" type="ORF">SAMN05216192_10522</name>
</gene>
<evidence type="ECO:0000259" key="6">
    <source>
        <dbReference type="PROSITE" id="PS50885"/>
    </source>
</evidence>
<dbReference type="OrthoDB" id="9759607at2"/>
<dbReference type="FunFam" id="3.30.70.270:FF:000001">
    <property type="entry name" value="Diguanylate cyclase domain protein"/>
    <property type="match status" value="1"/>
</dbReference>
<accession>A0A1G8K3D0</accession>
<evidence type="ECO:0000259" key="7">
    <source>
        <dbReference type="PROSITE" id="PS50887"/>
    </source>
</evidence>
<dbReference type="NCBIfam" id="TIGR00254">
    <property type="entry name" value="GGDEF"/>
    <property type="match status" value="1"/>
</dbReference>
<dbReference type="GO" id="GO:0005886">
    <property type="term" value="C:plasma membrane"/>
    <property type="evidence" value="ECO:0007669"/>
    <property type="project" value="UniProtKB-SubCell"/>
</dbReference>
<keyword evidence="9" id="KW-1185">Reference proteome</keyword>
<dbReference type="PANTHER" id="PTHR44757">
    <property type="entry name" value="DIGUANYLATE CYCLASE DGCP"/>
    <property type="match status" value="1"/>
</dbReference>
<evidence type="ECO:0000313" key="9">
    <source>
        <dbReference type="Proteomes" id="UP000199050"/>
    </source>
</evidence>
<dbReference type="InterPro" id="IPR029787">
    <property type="entry name" value="Nucleotide_cyclase"/>
</dbReference>
<dbReference type="Proteomes" id="UP000199050">
    <property type="component" value="Unassembled WGS sequence"/>
</dbReference>
<dbReference type="SMART" id="SM00267">
    <property type="entry name" value="GGDEF"/>
    <property type="match status" value="1"/>
</dbReference>
<keyword evidence="4" id="KW-0812">Transmembrane</keyword>
<name>A0A1G8K3D0_9BACL</name>
<feature type="domain" description="EAL" evidence="5">
    <location>
        <begin position="526"/>
        <end position="778"/>
    </location>
</feature>
<dbReference type="Pfam" id="PF00672">
    <property type="entry name" value="HAMP"/>
    <property type="match status" value="1"/>
</dbReference>
<feature type="transmembrane region" description="Helical" evidence="4">
    <location>
        <begin position="274"/>
        <end position="293"/>
    </location>
</feature>
<dbReference type="CDD" id="cd06225">
    <property type="entry name" value="HAMP"/>
    <property type="match status" value="1"/>
</dbReference>
<feature type="domain" description="GGDEF" evidence="7">
    <location>
        <begin position="384"/>
        <end position="517"/>
    </location>
</feature>
<dbReference type="InterPro" id="IPR003660">
    <property type="entry name" value="HAMP_dom"/>
</dbReference>
<reference evidence="9" key="1">
    <citation type="submission" date="2016-10" db="EMBL/GenBank/DDBJ databases">
        <authorList>
            <person name="Varghese N."/>
            <person name="Submissions S."/>
        </authorList>
    </citation>
    <scope>NUCLEOTIDE SEQUENCE [LARGE SCALE GENOMIC DNA]</scope>
    <source>
        <strain evidence="9">CGMCC 1.11012</strain>
    </source>
</reference>
<dbReference type="PROSITE" id="PS50885">
    <property type="entry name" value="HAMP"/>
    <property type="match status" value="1"/>
</dbReference>
<feature type="domain" description="HAMP" evidence="6">
    <location>
        <begin position="295"/>
        <end position="348"/>
    </location>
</feature>
<dbReference type="InterPro" id="IPR043128">
    <property type="entry name" value="Rev_trsase/Diguanyl_cyclase"/>
</dbReference>
<dbReference type="PROSITE" id="PS50883">
    <property type="entry name" value="EAL"/>
    <property type="match status" value="1"/>
</dbReference>
<dbReference type="Pfam" id="PF00563">
    <property type="entry name" value="EAL"/>
    <property type="match status" value="1"/>
</dbReference>
<proteinExistence type="predicted"/>
<dbReference type="SUPFAM" id="SSF55073">
    <property type="entry name" value="Nucleotide cyclase"/>
    <property type="match status" value="1"/>
</dbReference>
<evidence type="ECO:0000256" key="4">
    <source>
        <dbReference type="SAM" id="Phobius"/>
    </source>
</evidence>
<sequence length="791" mass="87555">MKLRTKITLFIITIALLTLASTYLTSQEIFLDQFTELDREALEGRMSDIIQSYDLELQGMHETMLNYSVWDETYDYVSSQTFEDPQNPYILSNYDEETFKSNRFDLMALTNGRGNLVYSGLYDSSKETVTPVTPEIVDLFGDIREQLDIFTEPENSYTGLAILNNGPMLMTFQPVIHNDMTGPVAGMVVAGRMLDDTEIGRIGVLSPSGITVEKVSDGLLKESRGQEIWVSQLPGDRLSGHAIIDDLFGNPGIVISMEQPRRIYQIGKNAMTNFTLFFIISTFGICMLSLLFVKHTILSRMTALVRSIRIIGKSRDLSIRLDIKGGDELSEVEGEFNRMISSLETAQVELHRQAMVDPLTQLPNRALFFQTLNRTISKADRQDLQIVLLFIDLDYFKTVNDTWGHDFGDAVLKQIADRLTGAVGPDDLVSRLGGDEFIILLSRFSGAEDIQARISAIQRVLAEPHTLNGQLFHSTASIGVSIYPQNGKDAELLVKAADLAMFQVKENGRNNICHYSEKLEEAFSRKKVIGRQLLSAVDNGELELHYQPILSASTLDVVKVEALLRWTSPTFGPVSPAEFIPLAEAGGSIFGIGNWVLRKVCADLRSFRDEGLRLKAAVNISGMQLMQPGLPEQLAEALADHGLTADSLELEITETVLMSDEDIISSLINLRSMGFCISLDDFGTGFSSLSYLRTFPVDLIKIDRSFVSGIQPGASDDTLVRAIIELSHNLGLRVVSEGVELKEQFDLLCALGSDQLQGYFISRPLPASALKAFISGYASAASARESSANIR</sequence>
<dbReference type="GO" id="GO:0007165">
    <property type="term" value="P:signal transduction"/>
    <property type="evidence" value="ECO:0007669"/>
    <property type="project" value="InterPro"/>
</dbReference>
<keyword evidence="2" id="KW-1003">Cell membrane</keyword>
<dbReference type="PROSITE" id="PS50887">
    <property type="entry name" value="GGDEF"/>
    <property type="match status" value="1"/>
</dbReference>
<dbReference type="AlphaFoldDB" id="A0A1G8K3D0"/>
<dbReference type="SMART" id="SM00052">
    <property type="entry name" value="EAL"/>
    <property type="match status" value="1"/>
</dbReference>
<keyword evidence="4" id="KW-1133">Transmembrane helix</keyword>
<dbReference type="Gene3D" id="3.30.70.270">
    <property type="match status" value="1"/>
</dbReference>
<keyword evidence="3 4" id="KW-0472">Membrane</keyword>
<dbReference type="CDD" id="cd01948">
    <property type="entry name" value="EAL"/>
    <property type="match status" value="1"/>
</dbReference>
<dbReference type="EMBL" id="FNDX01000005">
    <property type="protein sequence ID" value="SDI37913.1"/>
    <property type="molecule type" value="Genomic_DNA"/>
</dbReference>
<organism evidence="8 9">
    <name type="scientific">Paenibacillus typhae</name>
    <dbReference type="NCBI Taxonomy" id="1174501"/>
    <lineage>
        <taxon>Bacteria</taxon>
        <taxon>Bacillati</taxon>
        <taxon>Bacillota</taxon>
        <taxon>Bacilli</taxon>
        <taxon>Bacillales</taxon>
        <taxon>Paenibacillaceae</taxon>
        <taxon>Paenibacillus</taxon>
    </lineage>
</organism>
<dbReference type="SMART" id="SM00304">
    <property type="entry name" value="HAMP"/>
    <property type="match status" value="1"/>
</dbReference>
<protein>
    <submittedName>
        <fullName evidence="8">Diguanylate cyclase (GGDEF) domain-containing protein</fullName>
    </submittedName>
</protein>
<dbReference type="PANTHER" id="PTHR44757:SF2">
    <property type="entry name" value="BIOFILM ARCHITECTURE MAINTENANCE PROTEIN MBAA"/>
    <property type="match status" value="1"/>
</dbReference>
<dbReference type="InterPro" id="IPR000160">
    <property type="entry name" value="GGDEF_dom"/>
</dbReference>
<evidence type="ECO:0000256" key="3">
    <source>
        <dbReference type="ARBA" id="ARBA00023136"/>
    </source>
</evidence>
<evidence type="ECO:0000256" key="2">
    <source>
        <dbReference type="ARBA" id="ARBA00022475"/>
    </source>
</evidence>
<dbReference type="SUPFAM" id="SSF141868">
    <property type="entry name" value="EAL domain-like"/>
    <property type="match status" value="1"/>
</dbReference>
<dbReference type="InterPro" id="IPR035919">
    <property type="entry name" value="EAL_sf"/>
</dbReference>
<dbReference type="CDD" id="cd01949">
    <property type="entry name" value="GGDEF"/>
    <property type="match status" value="1"/>
</dbReference>
<dbReference type="Gene3D" id="3.20.20.450">
    <property type="entry name" value="EAL domain"/>
    <property type="match status" value="1"/>
</dbReference>